<dbReference type="OrthoDB" id="7451042at2"/>
<reference evidence="2 3" key="1">
    <citation type="journal article" date="2019" name="Environ. Microbiol.">
        <title>Species interactions and distinct microbial communities in high Arctic permafrost affected cryosols are associated with the CH4 and CO2 gas fluxes.</title>
        <authorList>
            <person name="Altshuler I."/>
            <person name="Hamel J."/>
            <person name="Turney S."/>
            <person name="Magnuson E."/>
            <person name="Levesque R."/>
            <person name="Greer C."/>
            <person name="Whyte L.G."/>
        </authorList>
    </citation>
    <scope>NUCLEOTIDE SEQUENCE [LARGE SCALE GENOMIC DNA]</scope>
    <source>
        <strain evidence="2 3">S5.1</strain>
    </source>
</reference>
<dbReference type="AlphaFoldDB" id="A0A502CJL6"/>
<evidence type="ECO:0000256" key="1">
    <source>
        <dbReference type="SAM" id="SignalP"/>
    </source>
</evidence>
<sequence length="99" mass="10265">MTKTIAILAAAAAALTSTVCMARDADQSTQQRFVHNGSTYVYTSKIVGGRRVIDGRRFPSGTGFHLVVRGDQVSGTSGGVPVAFHVASAKGATLEIAAR</sequence>
<organism evidence="2 3">
    <name type="scientific">Sphingomonas oligophenolica</name>
    <dbReference type="NCBI Taxonomy" id="301154"/>
    <lineage>
        <taxon>Bacteria</taxon>
        <taxon>Pseudomonadati</taxon>
        <taxon>Pseudomonadota</taxon>
        <taxon>Alphaproteobacteria</taxon>
        <taxon>Sphingomonadales</taxon>
        <taxon>Sphingomonadaceae</taxon>
        <taxon>Sphingomonas</taxon>
    </lineage>
</organism>
<evidence type="ECO:0000313" key="3">
    <source>
        <dbReference type="Proteomes" id="UP000318413"/>
    </source>
</evidence>
<feature type="chain" id="PRO_5021295544" evidence="1">
    <location>
        <begin position="23"/>
        <end position="99"/>
    </location>
</feature>
<dbReference type="Proteomes" id="UP000318413">
    <property type="component" value="Unassembled WGS sequence"/>
</dbReference>
<keyword evidence="1" id="KW-0732">Signal</keyword>
<gene>
    <name evidence="2" type="ORF">EAH84_06850</name>
</gene>
<comment type="caution">
    <text evidence="2">The sequence shown here is derived from an EMBL/GenBank/DDBJ whole genome shotgun (WGS) entry which is preliminary data.</text>
</comment>
<evidence type="ECO:0000313" key="2">
    <source>
        <dbReference type="EMBL" id="TPG13118.1"/>
    </source>
</evidence>
<protein>
    <submittedName>
        <fullName evidence="2">Uncharacterized protein</fullName>
    </submittedName>
</protein>
<accession>A0A502CJL6</accession>
<name>A0A502CJL6_9SPHN</name>
<proteinExistence type="predicted"/>
<feature type="signal peptide" evidence="1">
    <location>
        <begin position="1"/>
        <end position="22"/>
    </location>
</feature>
<dbReference type="RefSeq" id="WP_140869727.1">
    <property type="nucleotide sequence ID" value="NZ_RCZK01000004.1"/>
</dbReference>
<dbReference type="EMBL" id="RCZK01000004">
    <property type="protein sequence ID" value="TPG13118.1"/>
    <property type="molecule type" value="Genomic_DNA"/>
</dbReference>
<keyword evidence="3" id="KW-1185">Reference proteome</keyword>